<dbReference type="EMBL" id="CAJGYM010000095">
    <property type="protein sequence ID" value="CAD6197453.1"/>
    <property type="molecule type" value="Genomic_DNA"/>
</dbReference>
<evidence type="ECO:0000256" key="1">
    <source>
        <dbReference type="ARBA" id="ARBA00001947"/>
    </source>
</evidence>
<organism evidence="8 9">
    <name type="scientific">Caenorhabditis auriculariae</name>
    <dbReference type="NCBI Taxonomy" id="2777116"/>
    <lineage>
        <taxon>Eukaryota</taxon>
        <taxon>Metazoa</taxon>
        <taxon>Ecdysozoa</taxon>
        <taxon>Nematoda</taxon>
        <taxon>Chromadorea</taxon>
        <taxon>Rhabditida</taxon>
        <taxon>Rhabditina</taxon>
        <taxon>Rhabditomorpha</taxon>
        <taxon>Rhabditoidea</taxon>
        <taxon>Rhabditidae</taxon>
        <taxon>Peloderinae</taxon>
        <taxon>Caenorhabditis</taxon>
    </lineage>
</organism>
<dbReference type="Gene3D" id="3.90.180.10">
    <property type="entry name" value="Medium-chain alcohol dehydrogenases, catalytic domain"/>
    <property type="match status" value="1"/>
</dbReference>
<evidence type="ECO:0000259" key="7">
    <source>
        <dbReference type="Pfam" id="PF00107"/>
    </source>
</evidence>
<dbReference type="PANTHER" id="PTHR42940:SF3">
    <property type="entry name" value="ALCOHOL DEHYDROGENASE 1-RELATED"/>
    <property type="match status" value="1"/>
</dbReference>
<comment type="similarity">
    <text evidence="2">Belongs to the zinc-containing alcohol dehydrogenase family.</text>
</comment>
<evidence type="ECO:0000256" key="4">
    <source>
        <dbReference type="ARBA" id="ARBA00022833"/>
    </source>
</evidence>
<dbReference type="GO" id="GO:0004022">
    <property type="term" value="F:alcohol dehydrogenase (NAD+) activity"/>
    <property type="evidence" value="ECO:0007669"/>
    <property type="project" value="TreeGrafter"/>
</dbReference>
<name>A0A8S1HLM8_9PELO</name>
<evidence type="ECO:0000313" key="9">
    <source>
        <dbReference type="Proteomes" id="UP000835052"/>
    </source>
</evidence>
<evidence type="ECO:0000313" key="8">
    <source>
        <dbReference type="EMBL" id="CAD6197453.1"/>
    </source>
</evidence>
<dbReference type="InterPro" id="IPR036291">
    <property type="entry name" value="NAD(P)-bd_dom_sf"/>
</dbReference>
<evidence type="ECO:0000256" key="2">
    <source>
        <dbReference type="ARBA" id="ARBA00008072"/>
    </source>
</evidence>
<evidence type="ECO:0000256" key="6">
    <source>
        <dbReference type="ARBA" id="ARBA00023027"/>
    </source>
</evidence>
<dbReference type="OrthoDB" id="1879366at2759"/>
<dbReference type="InterPro" id="IPR011032">
    <property type="entry name" value="GroES-like_sf"/>
</dbReference>
<comment type="caution">
    <text evidence="8">The sequence shown here is derived from an EMBL/GenBank/DDBJ whole genome shotgun (WGS) entry which is preliminary data.</text>
</comment>
<dbReference type="SUPFAM" id="SSF50129">
    <property type="entry name" value="GroES-like"/>
    <property type="match status" value="1"/>
</dbReference>
<dbReference type="FunFam" id="3.40.50.720:FF:000039">
    <property type="entry name" value="Alcohol dehydrogenase AdhP"/>
    <property type="match status" value="1"/>
</dbReference>
<gene>
    <name evidence="8" type="ORF">CAUJ_LOCUS13362</name>
</gene>
<dbReference type="InterPro" id="IPR013149">
    <property type="entry name" value="ADH-like_C"/>
</dbReference>
<dbReference type="Proteomes" id="UP000835052">
    <property type="component" value="Unassembled WGS sequence"/>
</dbReference>
<keyword evidence="3" id="KW-0479">Metal-binding</keyword>
<dbReference type="GO" id="GO:0005737">
    <property type="term" value="C:cytoplasm"/>
    <property type="evidence" value="ECO:0007669"/>
    <property type="project" value="TreeGrafter"/>
</dbReference>
<protein>
    <recommendedName>
        <fullName evidence="7">Alcohol dehydrogenase-like C-terminal domain-containing protein</fullName>
    </recommendedName>
</protein>
<reference evidence="8" key="1">
    <citation type="submission" date="2020-10" db="EMBL/GenBank/DDBJ databases">
        <authorList>
            <person name="Kikuchi T."/>
        </authorList>
    </citation>
    <scope>NUCLEOTIDE SEQUENCE</scope>
    <source>
        <strain evidence="8">NKZ352</strain>
    </source>
</reference>
<keyword evidence="4" id="KW-0862">Zinc</keyword>
<sequence>MSCEFCKSGCEPCCPHLQSYGFDRDGTFQEYVVVRGVDAARIAPATDMAQAAPILCGGVTVYKALKEAKLQAGQIVAVTGAGGGLGSLAIQYAKAMGLRVFAIDHDNKKEHCLELGAEWFLDGFQDGQKIVKDVREITNGGPHGVVSLAVAKAPMEQAMEYIRKNGTVVYVGLPKDSKVTFDTAPFIFNANKIVGSIVGNRLDVDEALEFVSRGVVKVPLELIKLEDVERIYREMLDGTIKSRAVIDFSL</sequence>
<keyword evidence="9" id="KW-1185">Reference proteome</keyword>
<dbReference type="SUPFAM" id="SSF51735">
    <property type="entry name" value="NAD(P)-binding Rossmann-fold domains"/>
    <property type="match status" value="1"/>
</dbReference>
<keyword evidence="6" id="KW-0520">NAD</keyword>
<dbReference type="Gene3D" id="3.40.50.720">
    <property type="entry name" value="NAD(P)-binding Rossmann-like Domain"/>
    <property type="match status" value="1"/>
</dbReference>
<evidence type="ECO:0000256" key="3">
    <source>
        <dbReference type="ARBA" id="ARBA00022723"/>
    </source>
</evidence>
<dbReference type="AlphaFoldDB" id="A0A8S1HLM8"/>
<dbReference type="Pfam" id="PF00107">
    <property type="entry name" value="ADH_zinc_N"/>
    <property type="match status" value="1"/>
</dbReference>
<dbReference type="GO" id="GO:0046872">
    <property type="term" value="F:metal ion binding"/>
    <property type="evidence" value="ECO:0007669"/>
    <property type="project" value="UniProtKB-KW"/>
</dbReference>
<keyword evidence="5" id="KW-0560">Oxidoreductase</keyword>
<proteinExistence type="inferred from homology"/>
<feature type="domain" description="Alcohol dehydrogenase-like C-terminal" evidence="7">
    <location>
        <begin position="84"/>
        <end position="212"/>
    </location>
</feature>
<evidence type="ECO:0000256" key="5">
    <source>
        <dbReference type="ARBA" id="ARBA00023002"/>
    </source>
</evidence>
<comment type="cofactor">
    <cofactor evidence="1">
        <name>Zn(2+)</name>
        <dbReference type="ChEBI" id="CHEBI:29105"/>
    </cofactor>
</comment>
<dbReference type="PANTHER" id="PTHR42940">
    <property type="entry name" value="ALCOHOL DEHYDROGENASE 1-RELATED"/>
    <property type="match status" value="1"/>
</dbReference>
<accession>A0A8S1HLM8</accession>